<feature type="domain" description="N-terminal Ras-GEF" evidence="6">
    <location>
        <begin position="1136"/>
        <end position="1270"/>
    </location>
</feature>
<dbReference type="GO" id="GO:0005085">
    <property type="term" value="F:guanyl-nucleotide exchange factor activity"/>
    <property type="evidence" value="ECO:0007669"/>
    <property type="project" value="UniProtKB-KW"/>
</dbReference>
<dbReference type="PROSITE" id="PS50002">
    <property type="entry name" value="SH3"/>
    <property type="match status" value="1"/>
</dbReference>
<accession>A0AAV5R6W3</accession>
<proteinExistence type="predicted"/>
<dbReference type="Gene3D" id="1.10.840.10">
    <property type="entry name" value="Ras guanine-nucleotide exchange factors catalytic domain"/>
    <property type="match status" value="1"/>
</dbReference>
<keyword evidence="8" id="KW-1185">Reference proteome</keyword>
<dbReference type="InterPro" id="IPR023578">
    <property type="entry name" value="Ras_GEF_dom_sf"/>
</dbReference>
<evidence type="ECO:0008006" key="9">
    <source>
        <dbReference type="Google" id="ProtNLM"/>
    </source>
</evidence>
<dbReference type="Pfam" id="PF00618">
    <property type="entry name" value="RasGEF_N"/>
    <property type="match status" value="1"/>
</dbReference>
<reference evidence="7 8" key="1">
    <citation type="journal article" date="2023" name="Elife">
        <title>Identification of key yeast species and microbe-microbe interactions impacting larval growth of Drosophila in the wild.</title>
        <authorList>
            <person name="Mure A."/>
            <person name="Sugiura Y."/>
            <person name="Maeda R."/>
            <person name="Honda K."/>
            <person name="Sakurai N."/>
            <person name="Takahashi Y."/>
            <person name="Watada M."/>
            <person name="Katoh T."/>
            <person name="Gotoh A."/>
            <person name="Gotoh Y."/>
            <person name="Taniguchi I."/>
            <person name="Nakamura K."/>
            <person name="Hayashi T."/>
            <person name="Katayama T."/>
            <person name="Uemura T."/>
            <person name="Hattori Y."/>
        </authorList>
    </citation>
    <scope>NUCLEOTIDE SEQUENCE [LARGE SCALE GENOMIC DNA]</scope>
    <source>
        <strain evidence="7 8">PK-24</strain>
    </source>
</reference>
<keyword evidence="2" id="KW-0344">Guanine-nucleotide releasing factor</keyword>
<feature type="domain" description="SH3" evidence="5">
    <location>
        <begin position="30"/>
        <end position="96"/>
    </location>
</feature>
<evidence type="ECO:0000313" key="7">
    <source>
        <dbReference type="EMBL" id="GMM47045.1"/>
    </source>
</evidence>
<dbReference type="SUPFAM" id="SSF50044">
    <property type="entry name" value="SH3-domain"/>
    <property type="match status" value="1"/>
</dbReference>
<dbReference type="InterPro" id="IPR036964">
    <property type="entry name" value="RASGEF_cat_dom_sf"/>
</dbReference>
<evidence type="ECO:0000256" key="1">
    <source>
        <dbReference type="ARBA" id="ARBA00022443"/>
    </source>
</evidence>
<dbReference type="Gene3D" id="2.30.30.40">
    <property type="entry name" value="SH3 Domains"/>
    <property type="match status" value="1"/>
</dbReference>
<comment type="caution">
    <text evidence="7">The sequence shown here is derived from an EMBL/GenBank/DDBJ whole genome shotgun (WGS) entry which is preliminary data.</text>
</comment>
<dbReference type="SMART" id="SM00326">
    <property type="entry name" value="SH3"/>
    <property type="match status" value="1"/>
</dbReference>
<evidence type="ECO:0000259" key="6">
    <source>
        <dbReference type="PROSITE" id="PS50212"/>
    </source>
</evidence>
<sequence length="1320" mass="151235">MSKANIDTSNGVSEYQNPSTKGSENPLSAKVLATVISTKNYYNTDSISNTLQLMEDDLIYVLDKPNSYWWDGIMIDPVGNITRGWFPASHTKPYTKNDNNNNISKKHSCHSPIFHNEKNTVNEFEKSNNPRKMSIMSTDSNIIQEDSMNHLDKIPPKHYNNNNNNINTTTNTNTNKDVSNSTPLATNITHSPSISLHKAKRLSLKPKHPHHLQYQNHSQYYISKVPSSKSISDIHNMMHQSTVSTLKHEPYNINHHHRDDPHSNSHSLSSSAHSIFKEKNYFVTKQESFSSANSNQYDSRQSSQAFTESLSNPIPNCFVSNDEVNSYFQPSKSELQPSFNFIPVWIPQFDQNYNTVYENKALNVCTDEIPFIDSGYINEKTLYESPDTSNLIKDIKQLSFNLQGRKNSEVSSINLSSKQNSEGINSNINNSNFNSHSSSTNTNSNLPSKIQSISDSTSSNNMKSNQNYFNTMYNLPTFVDSRPTEIFYTHNTDILSYDTFNSSFINLIDKCISHLKNHDKLNYNLVMNNTATFFSLYHLLGRLIRQKLIDDNQLRKFSIILKKITKMFIQFKIWASLSVITIDKIELFERNLTETLNIIPSDNIGADFKQNSKKDVSDSKNELEIQNDDVITDKNLNYHNQLVESYIEDLIRIRNKIEKLSLHLSTVLSKLNLSPLNDSYQPNNSKLLPMLYPRFIKNKFEAGNFKNKFVDLRTTQNDFFINPQQKVSNILLDENAISKLETLEKKIHVSLASFNEILSMKLDNDASLSVFLEEKNLKLLTAVYQAIPLLSAFVDLVESIDLTVFAMIDKLAVKHIETERNDTIVSKLDSTYGNESTTSIDPNSANVTNSTFEQSKDETFSDSPMISETDRFTEVSDENENSQSFYDATAKVFRPMIQDFIHLKQSIHSVFTDLILDAQTITAIDPESFFSIKDDNNMSISHSNLKILTESLNNNPSDRVKIVADVMLKRFENLDKNSLNDGVFSIEPSLKLLETIKLTKNRIKLVVMSISQLKEERRLILNYCTRLMNTDFNVASLFIAERHNTLTPKIGDQSQNYNNKSVSTARSVSNEIYGEHIDLNNDYSNLPTNELNNYFNGGSIDSAVENMNDNLLEANIYSNYPWYIGPDHNEQKLIFEGTVLRGGPIKGLIAKLINPLNPYDQLYEETFLCFFATFIKPIKLFETLIDKYYTNMPEALSYEEYGIWLEQKLKPQQRKVLEIFEKLFAKFWMVAYTSAELINTWEIFLDDLPSVDESLIELSSKVLSFTTQQEYIDFIEGDNKKVKSLPISQLNNNILHLKLQSLDISYVAEQITAMQSFYFY</sequence>
<dbReference type="Proteomes" id="UP001378960">
    <property type="component" value="Unassembled WGS sequence"/>
</dbReference>
<dbReference type="Gene3D" id="1.20.870.10">
    <property type="entry name" value="Son of sevenless (SoS) protein Chain: S domain 1"/>
    <property type="match status" value="1"/>
</dbReference>
<dbReference type="InterPro" id="IPR001452">
    <property type="entry name" value="SH3_domain"/>
</dbReference>
<evidence type="ECO:0000313" key="8">
    <source>
        <dbReference type="Proteomes" id="UP001378960"/>
    </source>
</evidence>
<feature type="compositionally biased region" description="Low complexity" evidence="4">
    <location>
        <begin position="420"/>
        <end position="461"/>
    </location>
</feature>
<evidence type="ECO:0000259" key="5">
    <source>
        <dbReference type="PROSITE" id="PS50002"/>
    </source>
</evidence>
<evidence type="ECO:0000256" key="3">
    <source>
        <dbReference type="PROSITE-ProRule" id="PRU00192"/>
    </source>
</evidence>
<dbReference type="CDD" id="cd06224">
    <property type="entry name" value="REM"/>
    <property type="match status" value="1"/>
</dbReference>
<gene>
    <name evidence="7" type="ORF">DAPK24_036200</name>
</gene>
<organism evidence="7 8">
    <name type="scientific">Pichia kluyveri</name>
    <name type="common">Yeast</name>
    <dbReference type="NCBI Taxonomy" id="36015"/>
    <lineage>
        <taxon>Eukaryota</taxon>
        <taxon>Fungi</taxon>
        <taxon>Dikarya</taxon>
        <taxon>Ascomycota</taxon>
        <taxon>Saccharomycotina</taxon>
        <taxon>Pichiomycetes</taxon>
        <taxon>Pichiales</taxon>
        <taxon>Pichiaceae</taxon>
        <taxon>Pichia</taxon>
    </lineage>
</organism>
<feature type="region of interest" description="Disordered" evidence="4">
    <location>
        <begin position="1"/>
        <end position="25"/>
    </location>
</feature>
<name>A0AAV5R6W3_PICKL</name>
<dbReference type="SUPFAM" id="SSF48366">
    <property type="entry name" value="Ras GEF"/>
    <property type="match status" value="1"/>
</dbReference>
<dbReference type="InterPro" id="IPR036028">
    <property type="entry name" value="SH3-like_dom_sf"/>
</dbReference>
<dbReference type="SMART" id="SM00229">
    <property type="entry name" value="RasGEFN"/>
    <property type="match status" value="1"/>
</dbReference>
<dbReference type="PROSITE" id="PS50212">
    <property type="entry name" value="RASGEF_NTER"/>
    <property type="match status" value="1"/>
</dbReference>
<dbReference type="InterPro" id="IPR000651">
    <property type="entry name" value="Ras-like_Gua-exchang_fac_N"/>
</dbReference>
<evidence type="ECO:0000256" key="2">
    <source>
        <dbReference type="PROSITE-ProRule" id="PRU00135"/>
    </source>
</evidence>
<evidence type="ECO:0000256" key="4">
    <source>
        <dbReference type="SAM" id="MobiDB-lite"/>
    </source>
</evidence>
<feature type="region of interest" description="Disordered" evidence="4">
    <location>
        <begin position="411"/>
        <end position="461"/>
    </location>
</feature>
<dbReference type="EMBL" id="BTGB01000005">
    <property type="protein sequence ID" value="GMM47045.1"/>
    <property type="molecule type" value="Genomic_DNA"/>
</dbReference>
<protein>
    <recommendedName>
        <fullName evidence="9">SH3 domain-containing protein</fullName>
    </recommendedName>
</protein>
<keyword evidence="1 3" id="KW-0728">SH3 domain</keyword>
<dbReference type="GO" id="GO:0007264">
    <property type="term" value="P:small GTPase-mediated signal transduction"/>
    <property type="evidence" value="ECO:0007669"/>
    <property type="project" value="InterPro"/>
</dbReference>